<dbReference type="SUPFAM" id="SSF48264">
    <property type="entry name" value="Cytochrome P450"/>
    <property type="match status" value="1"/>
</dbReference>
<protein>
    <recommendedName>
        <fullName evidence="5">Cytochrome P450</fullName>
    </recommendedName>
</protein>
<proteinExistence type="predicted"/>
<dbReference type="Gene3D" id="1.10.630.10">
    <property type="entry name" value="Cytochrome P450"/>
    <property type="match status" value="1"/>
</dbReference>
<gene>
    <name evidence="3" type="ORF">HZH68_013986</name>
</gene>
<dbReference type="Proteomes" id="UP000617340">
    <property type="component" value="Unassembled WGS sequence"/>
</dbReference>
<dbReference type="AlphaFoldDB" id="A0A834JDB2"/>
<evidence type="ECO:0000256" key="1">
    <source>
        <dbReference type="ARBA" id="ARBA00023033"/>
    </source>
</evidence>
<comment type="caution">
    <text evidence="3">The sequence shown here is derived from an EMBL/GenBank/DDBJ whole genome shotgun (WGS) entry which is preliminary data.</text>
</comment>
<feature type="region of interest" description="Disordered" evidence="2">
    <location>
        <begin position="227"/>
        <end position="256"/>
    </location>
</feature>
<organism evidence="3 4">
    <name type="scientific">Vespula germanica</name>
    <name type="common">German yellow jacket</name>
    <name type="synonym">Paravespula germanica</name>
    <dbReference type="NCBI Taxonomy" id="30212"/>
    <lineage>
        <taxon>Eukaryota</taxon>
        <taxon>Metazoa</taxon>
        <taxon>Ecdysozoa</taxon>
        <taxon>Arthropoda</taxon>
        <taxon>Hexapoda</taxon>
        <taxon>Insecta</taxon>
        <taxon>Pterygota</taxon>
        <taxon>Neoptera</taxon>
        <taxon>Endopterygota</taxon>
        <taxon>Hymenoptera</taxon>
        <taxon>Apocrita</taxon>
        <taxon>Aculeata</taxon>
        <taxon>Vespoidea</taxon>
        <taxon>Vespidae</taxon>
        <taxon>Vespinae</taxon>
        <taxon>Vespula</taxon>
    </lineage>
</organism>
<dbReference type="InterPro" id="IPR036396">
    <property type="entry name" value="Cyt_P450_sf"/>
</dbReference>
<reference evidence="3" key="1">
    <citation type="journal article" date="2020" name="G3 (Bethesda)">
        <title>High-Quality Assemblies for Three Invasive Social Wasps from the &lt;i&gt;Vespula&lt;/i&gt; Genus.</title>
        <authorList>
            <person name="Harrop T.W.R."/>
            <person name="Guhlin J."/>
            <person name="McLaughlin G.M."/>
            <person name="Permina E."/>
            <person name="Stockwell P."/>
            <person name="Gilligan J."/>
            <person name="Le Lec M.F."/>
            <person name="Gruber M.A.M."/>
            <person name="Quinn O."/>
            <person name="Lovegrove M."/>
            <person name="Duncan E.J."/>
            <person name="Remnant E.J."/>
            <person name="Van Eeckhoven J."/>
            <person name="Graham B."/>
            <person name="Knapp R.A."/>
            <person name="Langford K.W."/>
            <person name="Kronenberg Z."/>
            <person name="Press M.O."/>
            <person name="Eacker S.M."/>
            <person name="Wilson-Rankin E.E."/>
            <person name="Purcell J."/>
            <person name="Lester P.J."/>
            <person name="Dearden P.K."/>
        </authorList>
    </citation>
    <scope>NUCLEOTIDE SEQUENCE</scope>
    <source>
        <strain evidence="3">Linc-1</strain>
    </source>
</reference>
<keyword evidence="4" id="KW-1185">Reference proteome</keyword>
<evidence type="ECO:0000313" key="4">
    <source>
        <dbReference type="Proteomes" id="UP000617340"/>
    </source>
</evidence>
<dbReference type="GO" id="GO:0004497">
    <property type="term" value="F:monooxygenase activity"/>
    <property type="evidence" value="ECO:0007669"/>
    <property type="project" value="UniProtKB-KW"/>
</dbReference>
<dbReference type="GO" id="GO:0020037">
    <property type="term" value="F:heme binding"/>
    <property type="evidence" value="ECO:0007669"/>
    <property type="project" value="InterPro"/>
</dbReference>
<dbReference type="GO" id="GO:0016705">
    <property type="term" value="F:oxidoreductase activity, acting on paired donors, with incorporation or reduction of molecular oxygen"/>
    <property type="evidence" value="ECO:0007669"/>
    <property type="project" value="InterPro"/>
</dbReference>
<dbReference type="EMBL" id="JACSDZ010000016">
    <property type="protein sequence ID" value="KAF7385556.1"/>
    <property type="molecule type" value="Genomic_DNA"/>
</dbReference>
<evidence type="ECO:0008006" key="5">
    <source>
        <dbReference type="Google" id="ProtNLM"/>
    </source>
</evidence>
<sequence length="267" mass="31373">MMFLTISLSLLFLLFILHCLIRYGRVRKILHHIPGPKAYPIIGNIYHLQVNNEHILEKLWKMNEKFYPIYNIWTFFFSIVIILQPEDVELPSYLEVCVFSVSRYGKFELLMVQNDNLKLFINKNSKNCTINNQSITRRLETSTDPMNIDNPNSKHNATKKRKFNTLNSYIADLNEPHDKWLSKIPVSNSFSKLQKAQVIVSLIDLWKEIAKDEYTLKQLNDNHVKVQLTPTESKDNEDDDGNDNNDDLEDNSSHDDEHRMVSMLFLR</sequence>
<accession>A0A834JDB2</accession>
<keyword evidence="1" id="KW-0560">Oxidoreductase</keyword>
<name>A0A834JDB2_VESGE</name>
<evidence type="ECO:0000256" key="2">
    <source>
        <dbReference type="SAM" id="MobiDB-lite"/>
    </source>
</evidence>
<feature type="compositionally biased region" description="Acidic residues" evidence="2">
    <location>
        <begin position="235"/>
        <end position="250"/>
    </location>
</feature>
<evidence type="ECO:0000313" key="3">
    <source>
        <dbReference type="EMBL" id="KAF7385556.1"/>
    </source>
</evidence>
<keyword evidence="1" id="KW-0503">Monooxygenase</keyword>
<dbReference type="GO" id="GO:0005506">
    <property type="term" value="F:iron ion binding"/>
    <property type="evidence" value="ECO:0007669"/>
    <property type="project" value="InterPro"/>
</dbReference>